<dbReference type="InterPro" id="IPR000014">
    <property type="entry name" value="PAS"/>
</dbReference>
<comment type="caution">
    <text evidence="10">The sequence shown here is derived from an EMBL/GenBank/DDBJ whole genome shotgun (WGS) entry which is preliminary data.</text>
</comment>
<dbReference type="SUPFAM" id="SSF47384">
    <property type="entry name" value="Homodimeric domain of signal transducing histidine kinase"/>
    <property type="match status" value="1"/>
</dbReference>
<evidence type="ECO:0000256" key="1">
    <source>
        <dbReference type="ARBA" id="ARBA00000085"/>
    </source>
</evidence>
<dbReference type="GO" id="GO:0030295">
    <property type="term" value="F:protein kinase activator activity"/>
    <property type="evidence" value="ECO:0007669"/>
    <property type="project" value="TreeGrafter"/>
</dbReference>
<dbReference type="GO" id="GO:0007234">
    <property type="term" value="P:osmosensory signaling via phosphorelay pathway"/>
    <property type="evidence" value="ECO:0007669"/>
    <property type="project" value="TreeGrafter"/>
</dbReference>
<proteinExistence type="predicted"/>
<evidence type="ECO:0000256" key="3">
    <source>
        <dbReference type="ARBA" id="ARBA00022553"/>
    </source>
</evidence>
<dbReference type="Pfam" id="PF02518">
    <property type="entry name" value="HATPase_c"/>
    <property type="match status" value="1"/>
</dbReference>
<evidence type="ECO:0000259" key="8">
    <source>
        <dbReference type="PROSITE" id="PS50112"/>
    </source>
</evidence>
<dbReference type="SUPFAM" id="SSF55874">
    <property type="entry name" value="ATPase domain of HSP90 chaperone/DNA topoisomerase II/histidine kinase"/>
    <property type="match status" value="1"/>
</dbReference>
<dbReference type="InterPro" id="IPR050351">
    <property type="entry name" value="BphY/WalK/GraS-like"/>
</dbReference>
<dbReference type="InterPro" id="IPR004358">
    <property type="entry name" value="Sig_transdc_His_kin-like_C"/>
</dbReference>
<dbReference type="PROSITE" id="PS50109">
    <property type="entry name" value="HIS_KIN"/>
    <property type="match status" value="1"/>
</dbReference>
<dbReference type="NCBIfam" id="TIGR00229">
    <property type="entry name" value="sensory_box"/>
    <property type="match status" value="1"/>
</dbReference>
<dbReference type="SMART" id="SM00388">
    <property type="entry name" value="HisKA"/>
    <property type="match status" value="1"/>
</dbReference>
<organism evidence="10 11">
    <name type="scientific">Dawidia cretensis</name>
    <dbReference type="NCBI Taxonomy" id="2782350"/>
    <lineage>
        <taxon>Bacteria</taxon>
        <taxon>Pseudomonadati</taxon>
        <taxon>Bacteroidota</taxon>
        <taxon>Cytophagia</taxon>
        <taxon>Cytophagales</taxon>
        <taxon>Chryseotaleaceae</taxon>
        <taxon>Dawidia</taxon>
    </lineage>
</organism>
<keyword evidence="6" id="KW-0472">Membrane</keyword>
<name>A0AAP2GUD9_9BACT</name>
<reference evidence="10 11" key="1">
    <citation type="submission" date="2021-05" db="EMBL/GenBank/DDBJ databases">
        <title>A Polyphasic approach of four new species of the genus Ohtaekwangia: Ohtaekwangia histidinii sp. nov., Ohtaekwangia cretensis sp. nov., Ohtaekwangia indiensis sp. nov., Ohtaekwangia reichenbachii sp. nov. from diverse environment.</title>
        <authorList>
            <person name="Octaviana S."/>
        </authorList>
    </citation>
    <scope>NUCLEOTIDE SEQUENCE [LARGE SCALE GENOMIC DNA]</scope>
    <source>
        <strain evidence="10 11">PWU5</strain>
    </source>
</reference>
<evidence type="ECO:0000259" key="9">
    <source>
        <dbReference type="PROSITE" id="PS50113"/>
    </source>
</evidence>
<dbReference type="InterPro" id="IPR036097">
    <property type="entry name" value="HisK_dim/P_sf"/>
</dbReference>
<dbReference type="EC" id="2.7.13.3" evidence="2"/>
<dbReference type="GO" id="GO:0016020">
    <property type="term" value="C:membrane"/>
    <property type="evidence" value="ECO:0007669"/>
    <property type="project" value="UniProtKB-SubCell"/>
</dbReference>
<dbReference type="PANTHER" id="PTHR42878:SF15">
    <property type="entry name" value="BACTERIOPHYTOCHROME"/>
    <property type="match status" value="1"/>
</dbReference>
<dbReference type="RefSeq" id="WP_254084343.1">
    <property type="nucleotide sequence ID" value="NZ_JAHESE010000008.1"/>
</dbReference>
<keyword evidence="5" id="KW-0418">Kinase</keyword>
<dbReference type="GO" id="GO:0000155">
    <property type="term" value="F:phosphorelay sensor kinase activity"/>
    <property type="evidence" value="ECO:0007669"/>
    <property type="project" value="InterPro"/>
</dbReference>
<evidence type="ECO:0000256" key="6">
    <source>
        <dbReference type="ARBA" id="ARBA00023136"/>
    </source>
</evidence>
<dbReference type="InterPro" id="IPR035965">
    <property type="entry name" value="PAS-like_dom_sf"/>
</dbReference>
<dbReference type="GO" id="GO:0000156">
    <property type="term" value="F:phosphorelay response regulator activity"/>
    <property type="evidence" value="ECO:0007669"/>
    <property type="project" value="TreeGrafter"/>
</dbReference>
<dbReference type="PROSITE" id="PS50112">
    <property type="entry name" value="PAS"/>
    <property type="match status" value="1"/>
</dbReference>
<dbReference type="InterPro" id="IPR003661">
    <property type="entry name" value="HisK_dim/P_dom"/>
</dbReference>
<dbReference type="InterPro" id="IPR000700">
    <property type="entry name" value="PAS-assoc_C"/>
</dbReference>
<feature type="domain" description="PAS" evidence="8">
    <location>
        <begin position="11"/>
        <end position="63"/>
    </location>
</feature>
<gene>
    <name evidence="10" type="ORF">KK062_10970</name>
</gene>
<evidence type="ECO:0000259" key="7">
    <source>
        <dbReference type="PROSITE" id="PS50109"/>
    </source>
</evidence>
<accession>A0AAP2GUD9</accession>
<keyword evidence="4" id="KW-0808">Transferase</keyword>
<evidence type="ECO:0000256" key="4">
    <source>
        <dbReference type="ARBA" id="ARBA00022679"/>
    </source>
</evidence>
<dbReference type="EMBL" id="JAHESE010000008">
    <property type="protein sequence ID" value="MBT1708750.1"/>
    <property type="molecule type" value="Genomic_DNA"/>
</dbReference>
<sequence>MIFFPPEVLYSKLLIGSLMKVMQEGLLVLNASDEIEIANQAAADIFGYSEGELLLRKNVRELYASLKDADLKAPFFQEEGHSDKWEDPFIREDGRVFVASYSITVIHDNESGKLFKIVLLRDVSEQRQSIKTIAEYTHSLEKNNRELDQFAYIVSHDLKAPLRAISNLSSWLEDDLGSSLSGENKDNLATLRGRVKRMEALINGILEYSKVGRENVPSQTVDVARLLEDVIELLSPPPHIRINIMGSMPCIETPRILLHQVFSNLISNAIKYNDKEAGIVSVGFTEKESCFEFWVEDNGPGISPEYHETIFVIFQTLQARDKYESTGIGLTIVKRILAAVGGKINVVSSVGKGSTFIFNWPKTSPEQRNDEKS</sequence>
<dbReference type="SMART" id="SM00387">
    <property type="entry name" value="HATPase_c"/>
    <property type="match status" value="1"/>
</dbReference>
<keyword evidence="3" id="KW-0597">Phosphoprotein</keyword>
<dbReference type="PRINTS" id="PR00344">
    <property type="entry name" value="BCTRLSENSOR"/>
</dbReference>
<dbReference type="SUPFAM" id="SSF55785">
    <property type="entry name" value="PYP-like sensor domain (PAS domain)"/>
    <property type="match status" value="1"/>
</dbReference>
<dbReference type="SMART" id="SM00091">
    <property type="entry name" value="PAS"/>
    <property type="match status" value="1"/>
</dbReference>
<evidence type="ECO:0000256" key="5">
    <source>
        <dbReference type="ARBA" id="ARBA00022777"/>
    </source>
</evidence>
<feature type="domain" description="PAC" evidence="9">
    <location>
        <begin position="83"/>
        <end position="135"/>
    </location>
</feature>
<dbReference type="CDD" id="cd00130">
    <property type="entry name" value="PAS"/>
    <property type="match status" value="1"/>
</dbReference>
<dbReference type="InterPro" id="IPR005467">
    <property type="entry name" value="His_kinase_dom"/>
</dbReference>
<keyword evidence="11" id="KW-1185">Reference proteome</keyword>
<dbReference type="PANTHER" id="PTHR42878">
    <property type="entry name" value="TWO-COMPONENT HISTIDINE KINASE"/>
    <property type="match status" value="1"/>
</dbReference>
<dbReference type="InterPro" id="IPR036890">
    <property type="entry name" value="HATPase_C_sf"/>
</dbReference>
<dbReference type="Gene3D" id="3.30.450.20">
    <property type="entry name" value="PAS domain"/>
    <property type="match status" value="1"/>
</dbReference>
<dbReference type="Proteomes" id="UP001319080">
    <property type="component" value="Unassembled WGS sequence"/>
</dbReference>
<evidence type="ECO:0000313" key="10">
    <source>
        <dbReference type="EMBL" id="MBT1708750.1"/>
    </source>
</evidence>
<evidence type="ECO:0000313" key="11">
    <source>
        <dbReference type="Proteomes" id="UP001319080"/>
    </source>
</evidence>
<evidence type="ECO:0000256" key="2">
    <source>
        <dbReference type="ARBA" id="ARBA00012438"/>
    </source>
</evidence>
<comment type="catalytic activity">
    <reaction evidence="1">
        <text>ATP + protein L-histidine = ADP + protein N-phospho-L-histidine.</text>
        <dbReference type="EC" id="2.7.13.3"/>
    </reaction>
</comment>
<dbReference type="PROSITE" id="PS50113">
    <property type="entry name" value="PAC"/>
    <property type="match status" value="1"/>
</dbReference>
<dbReference type="Pfam" id="PF13426">
    <property type="entry name" value="PAS_9"/>
    <property type="match status" value="1"/>
</dbReference>
<dbReference type="Gene3D" id="3.30.565.10">
    <property type="entry name" value="Histidine kinase-like ATPase, C-terminal domain"/>
    <property type="match status" value="1"/>
</dbReference>
<feature type="domain" description="Histidine kinase" evidence="7">
    <location>
        <begin position="153"/>
        <end position="364"/>
    </location>
</feature>
<dbReference type="AlphaFoldDB" id="A0AAP2GUD9"/>
<protein>
    <recommendedName>
        <fullName evidence="2">histidine kinase</fullName>
        <ecNumber evidence="2">2.7.13.3</ecNumber>
    </recommendedName>
</protein>
<dbReference type="CDD" id="cd00082">
    <property type="entry name" value="HisKA"/>
    <property type="match status" value="1"/>
</dbReference>
<dbReference type="Pfam" id="PF00512">
    <property type="entry name" value="HisKA"/>
    <property type="match status" value="1"/>
</dbReference>
<dbReference type="Gene3D" id="1.10.287.130">
    <property type="match status" value="1"/>
</dbReference>
<dbReference type="InterPro" id="IPR003594">
    <property type="entry name" value="HATPase_dom"/>
</dbReference>